<comment type="caution">
    <text evidence="1">The sequence shown here is derived from an EMBL/GenBank/DDBJ whole genome shotgun (WGS) entry which is preliminary data.</text>
</comment>
<dbReference type="EMBL" id="AWTN01000094">
    <property type="protein sequence ID" value="KGG90961.1"/>
    <property type="molecule type" value="Genomic_DNA"/>
</dbReference>
<dbReference type="AlphaFoldDB" id="A0A0E3BJJ3"/>
<protein>
    <submittedName>
        <fullName evidence="1">Uncharacterized protein</fullName>
    </submittedName>
</protein>
<sequence length="389" mass="41158">MLTFKSFTGINNVQAEHRLKVSDLLAAKDVDIGLDGEVSRRGGFTRLSEVCHKNLWQGAGFQLATTEGALVSIAADGVTTVLWSNIGPERVWYCNLPDGRTLFSTGLQRGITDGQTAQILTVPEPGSLGALDFAFGELEPGQYRYGLSHVRLSDRAEGPVRVSEPVAVSQGGMRLDGLPQLPGHALNVYLSGRDGEGMFLAGTAVERSFEYGGRNSKLVLPARTLGAQVLPDGTLMAFWRGRVLVAQGKVLWASRPAVPHLSDWRDFKPMTADITALVPVDTGIYVGTSQDLIFLGGETFDSLTYTATKRGPVVLGSGIAAPGHRLALGDGTGAGAAMLCIAGGEVVAGFDGGQTTSLTANRFKTQAKEVSAAFREVNGIPQYMAVPHG</sequence>
<name>A0A0E3BJJ3_9BURK</name>
<proteinExistence type="predicted"/>
<organism evidence="1 2">
    <name type="scientific">Comamonas thiooxydans</name>
    <dbReference type="NCBI Taxonomy" id="363952"/>
    <lineage>
        <taxon>Bacteria</taxon>
        <taxon>Pseudomonadati</taxon>
        <taxon>Pseudomonadota</taxon>
        <taxon>Betaproteobacteria</taxon>
        <taxon>Burkholderiales</taxon>
        <taxon>Comamonadaceae</taxon>
        <taxon>Comamonas</taxon>
    </lineage>
</organism>
<evidence type="ECO:0000313" key="1">
    <source>
        <dbReference type="EMBL" id="KGG90961.1"/>
    </source>
</evidence>
<dbReference type="RefSeq" id="WP_034379937.1">
    <property type="nucleotide sequence ID" value="NZ_AWTN01000094.1"/>
</dbReference>
<accession>A0A0E3BJJ3</accession>
<reference evidence="1 2" key="1">
    <citation type="submission" date="2013-09" db="EMBL/GenBank/DDBJ databases">
        <title>High correlation between genotypes and phenotypes of environmental bacteria Comamonas testosteroni strains.</title>
        <authorList>
            <person name="Liu L."/>
            <person name="Zhu W."/>
            <person name="Xia X."/>
            <person name="Xu B."/>
            <person name="Luo M."/>
            <person name="Wang G."/>
        </authorList>
    </citation>
    <scope>NUCLEOTIDE SEQUENCE [LARGE SCALE GENOMIC DNA]</scope>
    <source>
        <strain evidence="1 2">JL14</strain>
    </source>
</reference>
<dbReference type="Proteomes" id="UP000029567">
    <property type="component" value="Unassembled WGS sequence"/>
</dbReference>
<evidence type="ECO:0000313" key="2">
    <source>
        <dbReference type="Proteomes" id="UP000029567"/>
    </source>
</evidence>
<gene>
    <name evidence="1" type="ORF">P245_14420</name>
</gene>